<protein>
    <submittedName>
        <fullName evidence="2">Upper tail fiber protein</fullName>
    </submittedName>
</protein>
<evidence type="ECO:0000313" key="3">
    <source>
        <dbReference type="Proteomes" id="UP000596275"/>
    </source>
</evidence>
<sequence>MLQKLTDVATNINVSTAENGFIGANFYTEDDGSAYIRITIRDNNEVLDFNKTDMTPRLDLFSSDGSIFTNEPLEIILPEYGVIQYKVSDNVIKHAGKVDAKLFLANEKDSVHVANFYFTITDSGMTGPIGKEIHVDSLQDLVRNVMKENAIGLLDDDFKDKLENDLKVYMEENADTFKGEQGIQGVPGKDGKPFTYNDFTQEQLDQLKAKGTDTGWQTLPLVNGITQAGTLNKPMYKLISINDTEMLFIKGAVSSINSKEMIFAKLPKNISDKVKDYKQYTKAGVNLSQLIIYNVTITQSGDLEITFDPKSEAMPYGAYYIEGIVVL</sequence>
<evidence type="ECO:0000313" key="2">
    <source>
        <dbReference type="EMBL" id="QQV93307.1"/>
    </source>
</evidence>
<dbReference type="Gene3D" id="2.60.40.3350">
    <property type="match status" value="1"/>
</dbReference>
<name>A0A7U0GDP7_9CAUD</name>
<evidence type="ECO:0000259" key="1">
    <source>
        <dbReference type="Pfam" id="PF10651"/>
    </source>
</evidence>
<feature type="domain" description="BppU N-terminal" evidence="1">
    <location>
        <begin position="11"/>
        <end position="146"/>
    </location>
</feature>
<dbReference type="Pfam" id="PF10651">
    <property type="entry name" value="BppU_N"/>
    <property type="match status" value="1"/>
</dbReference>
<dbReference type="EMBL" id="MW364973">
    <property type="protein sequence ID" value="QQV93307.1"/>
    <property type="molecule type" value="Genomic_DNA"/>
</dbReference>
<accession>A0A7U0GDP7</accession>
<dbReference type="Proteomes" id="UP000596275">
    <property type="component" value="Segment"/>
</dbReference>
<reference evidence="3" key="1">
    <citation type="submission" date="2020-12" db="EMBL/GenBank/DDBJ databases">
        <title>Staphylococcus epidermidis phages transfer antimicrobial resistance plasmids and mobilize chromosomal islands.</title>
        <authorList>
            <person name="Fisarova L."/>
            <person name="Botka T."/>
            <person name="Du X."/>
            <person name="Maslanova I."/>
            <person name="Bardy P."/>
            <person name="Pantucek R."/>
            <person name="Muhlenbruch L."/>
            <person name="Benesik M."/>
            <person name="Winstel V."/>
            <person name="Larsen J."/>
            <person name="Rosenstein R."/>
            <person name="Peschel A."/>
            <person name="Doskar J."/>
        </authorList>
    </citation>
    <scope>NUCLEOTIDE SEQUENCE [LARGE SCALE GENOMIC DNA]</scope>
</reference>
<dbReference type="InterPro" id="IPR018913">
    <property type="entry name" value="BppU_N"/>
</dbReference>
<proteinExistence type="predicted"/>
<organism evidence="2 3">
    <name type="scientific">Staphylococcus phage vB_SepS_456</name>
    <dbReference type="NCBI Taxonomy" id="2797318"/>
    <lineage>
        <taxon>Viruses</taxon>
        <taxon>Duplodnaviria</taxon>
        <taxon>Heunggongvirae</taxon>
        <taxon>Uroviricota</taxon>
        <taxon>Caudoviricetes</taxon>
        <taxon>Rockefellervirus</taxon>
        <taxon>Rockefellervirus CNPH82</taxon>
    </lineage>
</organism>